<keyword evidence="7" id="KW-0862">Zinc</keyword>
<dbReference type="HAMAP" id="MF_01021">
    <property type="entry name" value="HisI"/>
    <property type="match status" value="1"/>
</dbReference>
<comment type="subcellular location">
    <subcellularLocation>
        <location evidence="7">Cytoplasm</location>
    </subcellularLocation>
</comment>
<keyword evidence="3 7" id="KW-0963">Cytoplasm</keyword>
<dbReference type="GO" id="GO:0004635">
    <property type="term" value="F:phosphoribosyl-AMP cyclohydrolase activity"/>
    <property type="evidence" value="ECO:0007669"/>
    <property type="project" value="UniProtKB-EC"/>
</dbReference>
<proteinExistence type="inferred from homology"/>
<comment type="pathway">
    <text evidence="2 7">Amino-acid biosynthesis; L-histidine biosynthesis; L-histidine from 5-phospho-alpha-D-ribose 1-diphosphate: step 3/9.</text>
</comment>
<protein>
    <recommendedName>
        <fullName evidence="7">Phosphoribosyl-AMP cyclohydrolase</fullName>
        <shortName evidence="7">PRA-CH</shortName>
        <ecNumber evidence="7">3.5.4.19</ecNumber>
    </recommendedName>
</protein>
<dbReference type="RefSeq" id="WP_340275660.1">
    <property type="nucleotide sequence ID" value="NZ_JBAKIA010000011.1"/>
</dbReference>
<feature type="domain" description="Phosphoribosyl-AMP cyclohydrolase" evidence="8">
    <location>
        <begin position="45"/>
        <end position="120"/>
    </location>
</feature>
<gene>
    <name evidence="7 9" type="primary">hisI</name>
    <name evidence="9" type="ORF">V6575_15720</name>
</gene>
<dbReference type="Pfam" id="PF01502">
    <property type="entry name" value="PRA-CH"/>
    <property type="match status" value="1"/>
</dbReference>
<evidence type="ECO:0000313" key="10">
    <source>
        <dbReference type="Proteomes" id="UP001385499"/>
    </source>
</evidence>
<comment type="cofactor">
    <cofactor evidence="7">
        <name>Mg(2+)</name>
        <dbReference type="ChEBI" id="CHEBI:18420"/>
    </cofactor>
    <text evidence="7">Binds 1 Mg(2+) ion per subunit.</text>
</comment>
<feature type="binding site" evidence="7">
    <location>
        <position position="118"/>
    </location>
    <ligand>
        <name>Zn(2+)</name>
        <dbReference type="ChEBI" id="CHEBI:29105"/>
        <note>ligand shared between dimeric partners</note>
    </ligand>
</feature>
<name>A0ABU8TN16_9HYPH</name>
<evidence type="ECO:0000256" key="1">
    <source>
        <dbReference type="ARBA" id="ARBA00000024"/>
    </source>
</evidence>
<keyword evidence="5 7" id="KW-0378">Hydrolase</keyword>
<evidence type="ECO:0000256" key="2">
    <source>
        <dbReference type="ARBA" id="ARBA00005169"/>
    </source>
</evidence>
<feature type="binding site" evidence="7">
    <location>
        <position position="96"/>
    </location>
    <ligand>
        <name>Mg(2+)</name>
        <dbReference type="ChEBI" id="CHEBI:18420"/>
    </ligand>
</feature>
<evidence type="ECO:0000313" key="9">
    <source>
        <dbReference type="EMBL" id="MEJ8475544.1"/>
    </source>
</evidence>
<keyword evidence="6 7" id="KW-0368">Histidine biosynthesis</keyword>
<comment type="caution">
    <text evidence="9">The sequence shown here is derived from an EMBL/GenBank/DDBJ whole genome shotgun (WGS) entry which is preliminary data.</text>
</comment>
<dbReference type="InterPro" id="IPR026660">
    <property type="entry name" value="PRA-CH"/>
</dbReference>
<dbReference type="SUPFAM" id="SSF141734">
    <property type="entry name" value="HisI-like"/>
    <property type="match status" value="1"/>
</dbReference>
<evidence type="ECO:0000256" key="5">
    <source>
        <dbReference type="ARBA" id="ARBA00022801"/>
    </source>
</evidence>
<organism evidence="9 10">
    <name type="scientific">Roseibium algae</name>
    <dbReference type="NCBI Taxonomy" id="3123038"/>
    <lineage>
        <taxon>Bacteria</taxon>
        <taxon>Pseudomonadati</taxon>
        <taxon>Pseudomonadota</taxon>
        <taxon>Alphaproteobacteria</taxon>
        <taxon>Hyphomicrobiales</taxon>
        <taxon>Stappiaceae</taxon>
        <taxon>Roseibium</taxon>
    </lineage>
</organism>
<feature type="binding site" evidence="7">
    <location>
        <position position="94"/>
    </location>
    <ligand>
        <name>Mg(2+)</name>
        <dbReference type="ChEBI" id="CHEBI:18420"/>
    </ligand>
</feature>
<dbReference type="PANTHER" id="PTHR42945:SF1">
    <property type="entry name" value="HISTIDINE BIOSYNTHESIS BIFUNCTIONAL PROTEIN HIS7"/>
    <property type="match status" value="1"/>
</dbReference>
<dbReference type="EMBL" id="JBAKIA010000011">
    <property type="protein sequence ID" value="MEJ8475544.1"/>
    <property type="molecule type" value="Genomic_DNA"/>
</dbReference>
<dbReference type="InterPro" id="IPR002496">
    <property type="entry name" value="PRib_AMP_CycHydrolase_dom"/>
</dbReference>
<dbReference type="PANTHER" id="PTHR42945">
    <property type="entry name" value="HISTIDINE BIOSYNTHESIS BIFUNCTIONAL PROTEIN"/>
    <property type="match status" value="1"/>
</dbReference>
<comment type="subunit">
    <text evidence="7">Homodimer.</text>
</comment>
<keyword evidence="4 7" id="KW-0028">Amino-acid biosynthesis</keyword>
<dbReference type="InterPro" id="IPR038019">
    <property type="entry name" value="PRib_AMP_CycHydrolase_sf"/>
</dbReference>
<comment type="function">
    <text evidence="7">Catalyzes the hydrolysis of the adenine ring of phosphoribosyl-AMP.</text>
</comment>
<evidence type="ECO:0000256" key="6">
    <source>
        <dbReference type="ARBA" id="ARBA00023102"/>
    </source>
</evidence>
<evidence type="ECO:0000256" key="3">
    <source>
        <dbReference type="ARBA" id="ARBA00022490"/>
    </source>
</evidence>
<comment type="cofactor">
    <cofactor evidence="7">
        <name>Zn(2+)</name>
        <dbReference type="ChEBI" id="CHEBI:29105"/>
    </cofactor>
    <text evidence="7">Binds 1 zinc ion per subunit.</text>
</comment>
<feature type="binding site" evidence="7">
    <location>
        <position position="93"/>
    </location>
    <ligand>
        <name>Zn(2+)</name>
        <dbReference type="ChEBI" id="CHEBI:29105"/>
        <note>ligand shared between dimeric partners</note>
    </ligand>
</feature>
<evidence type="ECO:0000256" key="7">
    <source>
        <dbReference type="HAMAP-Rule" id="MF_01021"/>
    </source>
</evidence>
<dbReference type="EC" id="3.5.4.19" evidence="7"/>
<accession>A0ABU8TN16</accession>
<dbReference type="Proteomes" id="UP001385499">
    <property type="component" value="Unassembled WGS sequence"/>
</dbReference>
<keyword evidence="7" id="KW-0479">Metal-binding</keyword>
<comment type="similarity">
    <text evidence="7">Belongs to the PRA-CH family.</text>
</comment>
<sequence>MTSSIFASGGDKSEIETGLSFQPKFDKDGLIAVVITDHISAEVLMVGYMNDEALKRTIDTCEAWYWSRSRQEYWKKGGTSGQIQKVMEIRTDCDQDAIVLKVSVEGNGATCHVGYNSCFFRKVVKTEDGTIALTSPDQGRVYDPKDVYGEK</sequence>
<dbReference type="NCBIfam" id="NF000768">
    <property type="entry name" value="PRK00051.1"/>
    <property type="match status" value="1"/>
</dbReference>
<feature type="binding site" evidence="7">
    <location>
        <position position="92"/>
    </location>
    <ligand>
        <name>Mg(2+)</name>
        <dbReference type="ChEBI" id="CHEBI:18420"/>
    </ligand>
</feature>
<evidence type="ECO:0000256" key="4">
    <source>
        <dbReference type="ARBA" id="ARBA00022605"/>
    </source>
</evidence>
<feature type="binding site" evidence="7">
    <location>
        <position position="111"/>
    </location>
    <ligand>
        <name>Zn(2+)</name>
        <dbReference type="ChEBI" id="CHEBI:29105"/>
        <note>ligand shared between dimeric partners</note>
    </ligand>
</feature>
<comment type="catalytic activity">
    <reaction evidence="1 7">
        <text>1-(5-phospho-beta-D-ribosyl)-5'-AMP + H2O = 1-(5-phospho-beta-D-ribosyl)-5-[(5-phospho-beta-D-ribosylamino)methylideneamino]imidazole-4-carboxamide</text>
        <dbReference type="Rhea" id="RHEA:20049"/>
        <dbReference type="ChEBI" id="CHEBI:15377"/>
        <dbReference type="ChEBI" id="CHEBI:58435"/>
        <dbReference type="ChEBI" id="CHEBI:59457"/>
        <dbReference type="EC" id="3.5.4.19"/>
    </reaction>
</comment>
<reference evidence="9 10" key="1">
    <citation type="submission" date="2024-02" db="EMBL/GenBank/DDBJ databases">
        <title>Roseibium algae sp. nov., isolated from marine alga (Grateloupia sp.), showing potential in myo-inositol conversion.</title>
        <authorList>
            <person name="Wang Y."/>
        </authorList>
    </citation>
    <scope>NUCLEOTIDE SEQUENCE [LARGE SCALE GENOMIC DNA]</scope>
    <source>
        <strain evidence="9 10">H3510</strain>
    </source>
</reference>
<evidence type="ECO:0000259" key="8">
    <source>
        <dbReference type="Pfam" id="PF01502"/>
    </source>
</evidence>
<keyword evidence="10" id="KW-1185">Reference proteome</keyword>
<dbReference type="Gene3D" id="3.10.20.810">
    <property type="entry name" value="Phosphoribosyl-AMP cyclohydrolase"/>
    <property type="match status" value="1"/>
</dbReference>
<keyword evidence="7" id="KW-0460">Magnesium</keyword>